<dbReference type="GO" id="GO:0008474">
    <property type="term" value="F:palmitoyl-(protein) hydrolase activity"/>
    <property type="evidence" value="ECO:0007669"/>
    <property type="project" value="UniProtKB-EC"/>
</dbReference>
<evidence type="ECO:0000256" key="2">
    <source>
        <dbReference type="ARBA" id="ARBA00022801"/>
    </source>
</evidence>
<accession>A0A975U162</accession>
<dbReference type="InterPro" id="IPR000073">
    <property type="entry name" value="AB_hydrolase_1"/>
</dbReference>
<dbReference type="EMBL" id="CP076448">
    <property type="protein sequence ID" value="QXM24389.1"/>
    <property type="molecule type" value="Genomic_DNA"/>
</dbReference>
<dbReference type="PANTHER" id="PTHR16138:SF7">
    <property type="entry name" value="PALMITOYL-PROTEIN THIOESTERASE ABHD10, MITOCHONDRIAL"/>
    <property type="match status" value="1"/>
</dbReference>
<evidence type="ECO:0000256" key="3">
    <source>
        <dbReference type="ARBA" id="ARBA00022946"/>
    </source>
</evidence>
<keyword evidence="6" id="KW-1185">Reference proteome</keyword>
<name>A0A975U162_9PROT</name>
<dbReference type="Pfam" id="PF12697">
    <property type="entry name" value="Abhydrolase_6"/>
    <property type="match status" value="1"/>
</dbReference>
<keyword evidence="3" id="KW-0809">Transit peptide</keyword>
<evidence type="ECO:0000259" key="4">
    <source>
        <dbReference type="Pfam" id="PF12697"/>
    </source>
</evidence>
<gene>
    <name evidence="5" type="ORF">KO353_14265</name>
</gene>
<reference evidence="5" key="1">
    <citation type="submission" date="2021-06" db="EMBL/GenBank/DDBJ databases">
        <title>Elioraea tepida, sp. nov., a moderately thermophilic aerobic anoxygenic phototrophic bacterium isolated from an alkaline siliceous hot spring mat community in Yellowstone National Park, WY, USA.</title>
        <authorList>
            <person name="Saini M.K."/>
            <person name="Yoshida S."/>
            <person name="Sebastian A."/>
            <person name="Hirose S."/>
            <person name="Hara E."/>
            <person name="Tamaki H."/>
            <person name="Soulier N.T."/>
            <person name="Albert I."/>
            <person name="Hanada S."/>
            <person name="Bryant D.A."/>
            <person name="Tank M."/>
        </authorList>
    </citation>
    <scope>NUCLEOTIDE SEQUENCE</scope>
    <source>
        <strain evidence="5">MS-P2</strain>
    </source>
</reference>
<dbReference type="PANTHER" id="PTHR16138">
    <property type="entry name" value="MYCOPHENOLIC ACID ACYL-GLUCURONIDE ESTERASE, MITOCHONDRIAL"/>
    <property type="match status" value="1"/>
</dbReference>
<keyword evidence="2 5" id="KW-0378">Hydrolase</keyword>
<sequence>MTPLMHQGPNGAIAYEALPGSGPAIVFLGGLKSDMTGTKASFLRDWCARRARAFLRFDYTGHGASAGRFEDGTIGAWTADALSVIGAATAGPLVLVGSSMGGWIMLEVALAIPDRMAALVGIAAAPDFTEELMWESFTEAQREALLRDGVVTLPNPYDPAGYRIGRALIEEGRTRLRLPGPIPITAPVRLLHGQRDAEVPWRTALRLAERLASEDVRVTLIKDGDHRLSREPDLALLAETISGLGA</sequence>
<dbReference type="EC" id="3.1.2.22" evidence="1"/>
<evidence type="ECO:0000313" key="6">
    <source>
        <dbReference type="Proteomes" id="UP000694001"/>
    </source>
</evidence>
<organism evidence="5 6">
    <name type="scientific">Elioraea tepida</name>
    <dbReference type="NCBI Taxonomy" id="2843330"/>
    <lineage>
        <taxon>Bacteria</taxon>
        <taxon>Pseudomonadati</taxon>
        <taxon>Pseudomonadota</taxon>
        <taxon>Alphaproteobacteria</taxon>
        <taxon>Acetobacterales</taxon>
        <taxon>Elioraeaceae</taxon>
        <taxon>Elioraea</taxon>
    </lineage>
</organism>
<dbReference type="Proteomes" id="UP000694001">
    <property type="component" value="Chromosome"/>
</dbReference>
<dbReference type="AlphaFoldDB" id="A0A975U162"/>
<proteinExistence type="predicted"/>
<feature type="domain" description="AB hydrolase-1" evidence="4">
    <location>
        <begin position="49"/>
        <end position="232"/>
    </location>
</feature>
<dbReference type="KEGG" id="elio:KO353_14265"/>
<dbReference type="GO" id="GO:0004553">
    <property type="term" value="F:hydrolase activity, hydrolyzing O-glycosyl compounds"/>
    <property type="evidence" value="ECO:0007669"/>
    <property type="project" value="TreeGrafter"/>
</dbReference>
<evidence type="ECO:0000256" key="1">
    <source>
        <dbReference type="ARBA" id="ARBA00012423"/>
    </source>
</evidence>
<dbReference type="InterPro" id="IPR052382">
    <property type="entry name" value="ABHD10_acyl-thioesterase"/>
</dbReference>
<evidence type="ECO:0000313" key="5">
    <source>
        <dbReference type="EMBL" id="QXM24389.1"/>
    </source>
</evidence>
<protein>
    <recommendedName>
        <fullName evidence="1">palmitoyl-protein hydrolase</fullName>
        <ecNumber evidence="1">3.1.2.22</ecNumber>
    </recommendedName>
</protein>